<dbReference type="GO" id="GO:0005524">
    <property type="term" value="F:ATP binding"/>
    <property type="evidence" value="ECO:0007669"/>
    <property type="project" value="UniProtKB-KW"/>
</dbReference>
<dbReference type="STRING" id="1612308.SAMN05444581_11914"/>
<evidence type="ECO:0000259" key="19">
    <source>
        <dbReference type="Pfam" id="PF13614"/>
    </source>
</evidence>
<evidence type="ECO:0000256" key="7">
    <source>
        <dbReference type="ARBA" id="ARBA00022679"/>
    </source>
</evidence>
<keyword evidence="8 17" id="KW-0812">Transmembrane</keyword>
<organism evidence="20 21">
    <name type="scientific">Methylocapsa palsarum</name>
    <dbReference type="NCBI Taxonomy" id="1612308"/>
    <lineage>
        <taxon>Bacteria</taxon>
        <taxon>Pseudomonadati</taxon>
        <taxon>Pseudomonadota</taxon>
        <taxon>Alphaproteobacteria</taxon>
        <taxon>Hyphomicrobiales</taxon>
        <taxon>Beijerinckiaceae</taxon>
        <taxon>Methylocapsa</taxon>
    </lineage>
</organism>
<evidence type="ECO:0000313" key="20">
    <source>
        <dbReference type="EMBL" id="SFK77080.1"/>
    </source>
</evidence>
<accession>A0A1I4C8X3</accession>
<feature type="transmembrane region" description="Helical" evidence="17">
    <location>
        <begin position="466"/>
        <end position="486"/>
    </location>
</feature>
<dbReference type="EC" id="2.7.10.2" evidence="4"/>
<feature type="coiled-coil region" evidence="16">
    <location>
        <begin position="367"/>
        <end position="394"/>
    </location>
</feature>
<dbReference type="SUPFAM" id="SSF52540">
    <property type="entry name" value="P-loop containing nucleoside triphosphate hydrolases"/>
    <property type="match status" value="1"/>
</dbReference>
<keyword evidence="5" id="KW-1003">Cell membrane</keyword>
<keyword evidence="12 17" id="KW-1133">Transmembrane helix</keyword>
<dbReference type="Pfam" id="PF13614">
    <property type="entry name" value="AAA_31"/>
    <property type="match status" value="1"/>
</dbReference>
<feature type="domain" description="Polysaccharide chain length determinant N-terminal" evidence="18">
    <location>
        <begin position="24"/>
        <end position="113"/>
    </location>
</feature>
<keyword evidence="13 17" id="KW-0472">Membrane</keyword>
<dbReference type="NCBIfam" id="TIGR01007">
    <property type="entry name" value="eps_fam"/>
    <property type="match status" value="1"/>
</dbReference>
<evidence type="ECO:0000256" key="17">
    <source>
        <dbReference type="SAM" id="Phobius"/>
    </source>
</evidence>
<dbReference type="OrthoDB" id="230260at2"/>
<reference evidence="20 21" key="1">
    <citation type="submission" date="2016-10" db="EMBL/GenBank/DDBJ databases">
        <authorList>
            <person name="de Groot N.N."/>
        </authorList>
    </citation>
    <scope>NUCLEOTIDE SEQUENCE [LARGE SCALE GENOMIC DNA]</scope>
    <source>
        <strain evidence="20 21">NE2</strain>
    </source>
</reference>
<comment type="similarity">
    <text evidence="3">Belongs to the etk/wzc family.</text>
</comment>
<dbReference type="GO" id="GO:0004715">
    <property type="term" value="F:non-membrane spanning protein tyrosine kinase activity"/>
    <property type="evidence" value="ECO:0007669"/>
    <property type="project" value="UniProtKB-EC"/>
</dbReference>
<dbReference type="AlphaFoldDB" id="A0A1I4C8X3"/>
<proteinExistence type="inferred from homology"/>
<dbReference type="RefSeq" id="WP_091685749.1">
    <property type="nucleotide sequence ID" value="NZ_FOSN01000019.1"/>
</dbReference>
<evidence type="ECO:0000256" key="1">
    <source>
        <dbReference type="ARBA" id="ARBA00004429"/>
    </source>
</evidence>
<dbReference type="EMBL" id="FOSN01000019">
    <property type="protein sequence ID" value="SFK77080.1"/>
    <property type="molecule type" value="Genomic_DNA"/>
</dbReference>
<evidence type="ECO:0000256" key="13">
    <source>
        <dbReference type="ARBA" id="ARBA00023136"/>
    </source>
</evidence>
<comment type="subcellular location">
    <subcellularLocation>
        <location evidence="1">Cell inner membrane</location>
        <topology evidence="1">Multi-pass membrane protein</topology>
    </subcellularLocation>
</comment>
<keyword evidence="21" id="KW-1185">Reference proteome</keyword>
<evidence type="ECO:0000256" key="15">
    <source>
        <dbReference type="ARBA" id="ARBA00051245"/>
    </source>
</evidence>
<feature type="domain" description="AAA" evidence="19">
    <location>
        <begin position="575"/>
        <end position="716"/>
    </location>
</feature>
<dbReference type="Gene3D" id="3.40.50.300">
    <property type="entry name" value="P-loop containing nucleotide triphosphate hydrolases"/>
    <property type="match status" value="1"/>
</dbReference>
<evidence type="ECO:0000313" key="21">
    <source>
        <dbReference type="Proteomes" id="UP000198755"/>
    </source>
</evidence>
<evidence type="ECO:0000256" key="2">
    <source>
        <dbReference type="ARBA" id="ARBA00007316"/>
    </source>
</evidence>
<keyword evidence="6" id="KW-0997">Cell inner membrane</keyword>
<dbReference type="GO" id="GO:0005886">
    <property type="term" value="C:plasma membrane"/>
    <property type="evidence" value="ECO:0007669"/>
    <property type="project" value="UniProtKB-SubCell"/>
</dbReference>
<sequence>MSGYAPARVGQRKGAQAAPEAAGLSLGQLAGVFARRWRVVCGVTLLVVLAGMAIFASLTPRYTGTATIMIDPKTPGSIGPGTDFGSAIAVDAAKIAGVASVIQSAGLLERLVKSEKLDEDPEFAYREPGLLQRFIALFQGQQVTSAPPKNLAGDHDDPIETAVQRLQSATSVTRDGASYIVKVEVKSRDPLKAARLAKAVSEAYINDQMQSKRDTSRRASDGLVSNLSELRKEVIRSEEAVAEIRRAYGLTATDGSGSSTIASQQITDLNAAIGGLETQLSLKQAKVEQARHVQQSGGNAESLPEVMGSSVISALRGEQASLLRKLAEMKPLPSQGGFAEARPVAVRAEQALRAIDASIAAEVSRIIANLENDYTSSRNNLDALKEQLKRLTGTRAGPAAGDTLNSEGQAKLREAQSVADANRQVYSSMLNKLKELQQGETIQEPEARIFEIAHAPKTPSFPRLPYFFLGSLLLGLPLGLATAFAAERLSSNRMRTSAFVTPKQVEQSLQLPMLAAVPRYKIDDAPEDKVKGKPAEADLVFIKGLVANRFSQFAEALRSIRLGLRKGDEESTENVIQITSSLPGEGKSTLAGALALSASLSGARVVLVDCDFRHATTSRLFNLTHEKGLSDLLAERNSWAEVAHRCPGTSLTVVPAGTCDDSSVDLIGSSKMIEMVNAASQYYDFVLLDSAPVLPVSDAVLISAVAKKTIILVEWNKTDRELVSQAAASVNLNKGHVIGVVLNKVDLEVVKSYGYEYSKHFAYGEKYYQDAY</sequence>
<evidence type="ECO:0000256" key="9">
    <source>
        <dbReference type="ARBA" id="ARBA00022741"/>
    </source>
</evidence>
<dbReference type="CDD" id="cd05387">
    <property type="entry name" value="BY-kinase"/>
    <property type="match status" value="1"/>
</dbReference>
<gene>
    <name evidence="20" type="ORF">SAMN05444581_11914</name>
</gene>
<dbReference type="PANTHER" id="PTHR32309:SF13">
    <property type="entry name" value="FERRIC ENTEROBACTIN TRANSPORT PROTEIN FEPE"/>
    <property type="match status" value="1"/>
</dbReference>
<evidence type="ECO:0000256" key="4">
    <source>
        <dbReference type="ARBA" id="ARBA00011903"/>
    </source>
</evidence>
<evidence type="ECO:0000256" key="14">
    <source>
        <dbReference type="ARBA" id="ARBA00023137"/>
    </source>
</evidence>
<dbReference type="InterPro" id="IPR003856">
    <property type="entry name" value="LPS_length_determ_N"/>
</dbReference>
<keyword evidence="14" id="KW-0829">Tyrosine-protein kinase</keyword>
<dbReference type="InterPro" id="IPR050445">
    <property type="entry name" value="Bact_polysacc_biosynth/exp"/>
</dbReference>
<dbReference type="InterPro" id="IPR005702">
    <property type="entry name" value="Wzc-like_C"/>
</dbReference>
<evidence type="ECO:0000256" key="6">
    <source>
        <dbReference type="ARBA" id="ARBA00022519"/>
    </source>
</evidence>
<dbReference type="PANTHER" id="PTHR32309">
    <property type="entry name" value="TYROSINE-PROTEIN KINASE"/>
    <property type="match status" value="1"/>
</dbReference>
<evidence type="ECO:0000256" key="12">
    <source>
        <dbReference type="ARBA" id="ARBA00022989"/>
    </source>
</evidence>
<protein>
    <recommendedName>
        <fullName evidence="4">non-specific protein-tyrosine kinase</fullName>
        <ecNumber evidence="4">2.7.10.2</ecNumber>
    </recommendedName>
</protein>
<dbReference type="Proteomes" id="UP000198755">
    <property type="component" value="Unassembled WGS sequence"/>
</dbReference>
<dbReference type="InterPro" id="IPR025669">
    <property type="entry name" value="AAA_dom"/>
</dbReference>
<evidence type="ECO:0000256" key="11">
    <source>
        <dbReference type="ARBA" id="ARBA00022840"/>
    </source>
</evidence>
<feature type="transmembrane region" description="Helical" evidence="17">
    <location>
        <begin position="39"/>
        <end position="58"/>
    </location>
</feature>
<keyword evidence="7" id="KW-0808">Transferase</keyword>
<dbReference type="Pfam" id="PF02706">
    <property type="entry name" value="Wzz"/>
    <property type="match status" value="1"/>
</dbReference>
<keyword evidence="9" id="KW-0547">Nucleotide-binding</keyword>
<keyword evidence="10" id="KW-0418">Kinase</keyword>
<keyword evidence="11" id="KW-0067">ATP-binding</keyword>
<evidence type="ECO:0000256" key="5">
    <source>
        <dbReference type="ARBA" id="ARBA00022475"/>
    </source>
</evidence>
<evidence type="ECO:0000256" key="8">
    <source>
        <dbReference type="ARBA" id="ARBA00022692"/>
    </source>
</evidence>
<comment type="similarity">
    <text evidence="2">Belongs to the CpsD/CapB family.</text>
</comment>
<evidence type="ECO:0000256" key="16">
    <source>
        <dbReference type="SAM" id="Coils"/>
    </source>
</evidence>
<dbReference type="InterPro" id="IPR027417">
    <property type="entry name" value="P-loop_NTPase"/>
</dbReference>
<evidence type="ECO:0000256" key="3">
    <source>
        <dbReference type="ARBA" id="ARBA00008883"/>
    </source>
</evidence>
<evidence type="ECO:0000259" key="18">
    <source>
        <dbReference type="Pfam" id="PF02706"/>
    </source>
</evidence>
<evidence type="ECO:0000256" key="10">
    <source>
        <dbReference type="ARBA" id="ARBA00022777"/>
    </source>
</evidence>
<comment type="catalytic activity">
    <reaction evidence="15">
        <text>L-tyrosyl-[protein] + ATP = O-phospho-L-tyrosyl-[protein] + ADP + H(+)</text>
        <dbReference type="Rhea" id="RHEA:10596"/>
        <dbReference type="Rhea" id="RHEA-COMP:10136"/>
        <dbReference type="Rhea" id="RHEA-COMP:20101"/>
        <dbReference type="ChEBI" id="CHEBI:15378"/>
        <dbReference type="ChEBI" id="CHEBI:30616"/>
        <dbReference type="ChEBI" id="CHEBI:46858"/>
        <dbReference type="ChEBI" id="CHEBI:61978"/>
        <dbReference type="ChEBI" id="CHEBI:456216"/>
        <dbReference type="EC" id="2.7.10.2"/>
    </reaction>
</comment>
<name>A0A1I4C8X3_9HYPH</name>
<keyword evidence="16" id="KW-0175">Coiled coil</keyword>